<dbReference type="InterPro" id="IPR036388">
    <property type="entry name" value="WH-like_DNA-bd_sf"/>
</dbReference>
<dbReference type="PRINTS" id="PR00598">
    <property type="entry name" value="HTHMARR"/>
</dbReference>
<protein>
    <recommendedName>
        <fullName evidence="4">HTH marR-type domain-containing protein</fullName>
    </recommendedName>
</protein>
<dbReference type="PANTHER" id="PTHR42756">
    <property type="entry name" value="TRANSCRIPTIONAL REGULATOR, MARR"/>
    <property type="match status" value="1"/>
</dbReference>
<evidence type="ECO:0000256" key="3">
    <source>
        <dbReference type="ARBA" id="ARBA00023163"/>
    </source>
</evidence>
<evidence type="ECO:0000259" key="4">
    <source>
        <dbReference type="PROSITE" id="PS50995"/>
    </source>
</evidence>
<dbReference type="STRING" id="1423806.FD15_GL002100"/>
<reference evidence="5 6" key="1">
    <citation type="journal article" date="2015" name="Genome Announc.">
        <title>Expanding the biotechnology potential of lactobacilli through comparative genomics of 213 strains and associated genera.</title>
        <authorList>
            <person name="Sun Z."/>
            <person name="Harris H.M."/>
            <person name="McCann A."/>
            <person name="Guo C."/>
            <person name="Argimon S."/>
            <person name="Zhang W."/>
            <person name="Yang X."/>
            <person name="Jeffery I.B."/>
            <person name="Cooney J.C."/>
            <person name="Kagawa T.F."/>
            <person name="Liu W."/>
            <person name="Song Y."/>
            <person name="Salvetti E."/>
            <person name="Wrobel A."/>
            <person name="Rasinkangas P."/>
            <person name="Parkhill J."/>
            <person name="Rea M.C."/>
            <person name="O'Sullivan O."/>
            <person name="Ritari J."/>
            <person name="Douillard F.P."/>
            <person name="Paul Ross R."/>
            <person name="Yang R."/>
            <person name="Briner A.E."/>
            <person name="Felis G.E."/>
            <person name="de Vos W.M."/>
            <person name="Barrangou R."/>
            <person name="Klaenhammer T.R."/>
            <person name="Caufield P.W."/>
            <person name="Cui Y."/>
            <person name="Zhang H."/>
            <person name="O'Toole P.W."/>
        </authorList>
    </citation>
    <scope>NUCLEOTIDE SEQUENCE [LARGE SCALE GENOMIC DNA]</scope>
    <source>
        <strain evidence="5 6">DSM 21376</strain>
    </source>
</reference>
<dbReference type="GO" id="GO:0003700">
    <property type="term" value="F:DNA-binding transcription factor activity"/>
    <property type="evidence" value="ECO:0007669"/>
    <property type="project" value="InterPro"/>
</dbReference>
<dbReference type="Proteomes" id="UP000050961">
    <property type="component" value="Unassembled WGS sequence"/>
</dbReference>
<dbReference type="PATRIC" id="fig|1423806.3.peg.2140"/>
<keyword evidence="1" id="KW-0805">Transcription regulation</keyword>
<keyword evidence="2" id="KW-0238">DNA-binding</keyword>
<dbReference type="SMART" id="SM00347">
    <property type="entry name" value="HTH_MARR"/>
    <property type="match status" value="1"/>
</dbReference>
<organism evidence="5 6">
    <name type="scientific">Liquorilactobacillus sucicola DSM 21376 = JCM 15457</name>
    <dbReference type="NCBI Taxonomy" id="1423806"/>
    <lineage>
        <taxon>Bacteria</taxon>
        <taxon>Bacillati</taxon>
        <taxon>Bacillota</taxon>
        <taxon>Bacilli</taxon>
        <taxon>Lactobacillales</taxon>
        <taxon>Lactobacillaceae</taxon>
        <taxon>Liquorilactobacillus</taxon>
    </lineage>
</organism>
<dbReference type="InterPro" id="IPR036390">
    <property type="entry name" value="WH_DNA-bd_sf"/>
</dbReference>
<keyword evidence="3" id="KW-0804">Transcription</keyword>
<dbReference type="InterPro" id="IPR000835">
    <property type="entry name" value="HTH_MarR-typ"/>
</dbReference>
<dbReference type="AlphaFoldDB" id="A0A0R2DN46"/>
<dbReference type="eggNOG" id="COG1846">
    <property type="taxonomic scope" value="Bacteria"/>
</dbReference>
<dbReference type="SUPFAM" id="SSF46785">
    <property type="entry name" value="Winged helix' DNA-binding domain"/>
    <property type="match status" value="1"/>
</dbReference>
<name>A0A0R2DN46_9LACO</name>
<dbReference type="PANTHER" id="PTHR42756:SF1">
    <property type="entry name" value="TRANSCRIPTIONAL REPRESSOR OF EMRAB OPERON"/>
    <property type="match status" value="1"/>
</dbReference>
<feature type="domain" description="HTH marR-type" evidence="4">
    <location>
        <begin position="7"/>
        <end position="137"/>
    </location>
</feature>
<evidence type="ECO:0000256" key="1">
    <source>
        <dbReference type="ARBA" id="ARBA00023015"/>
    </source>
</evidence>
<evidence type="ECO:0000256" key="2">
    <source>
        <dbReference type="ARBA" id="ARBA00023125"/>
    </source>
</evidence>
<dbReference type="GO" id="GO:0003677">
    <property type="term" value="F:DNA binding"/>
    <property type="evidence" value="ECO:0007669"/>
    <property type="project" value="UniProtKB-KW"/>
</dbReference>
<comment type="caution">
    <text evidence="5">The sequence shown here is derived from an EMBL/GenBank/DDBJ whole genome shotgun (WGS) entry which is preliminary data.</text>
</comment>
<gene>
    <name evidence="5" type="ORF">FD15_GL002100</name>
</gene>
<dbReference type="EMBL" id="AYZF01000017">
    <property type="protein sequence ID" value="KRN05538.1"/>
    <property type="molecule type" value="Genomic_DNA"/>
</dbReference>
<accession>A0A0R2DN46</accession>
<proteinExistence type="predicted"/>
<dbReference type="PROSITE" id="PS50995">
    <property type="entry name" value="HTH_MARR_2"/>
    <property type="match status" value="1"/>
</dbReference>
<evidence type="ECO:0000313" key="6">
    <source>
        <dbReference type="Proteomes" id="UP000050961"/>
    </source>
</evidence>
<evidence type="ECO:0000313" key="5">
    <source>
        <dbReference type="EMBL" id="KRN05538.1"/>
    </source>
</evidence>
<keyword evidence="6" id="KW-1185">Reference proteome</keyword>
<dbReference type="Gene3D" id="1.10.10.10">
    <property type="entry name" value="Winged helix-like DNA-binding domain superfamily/Winged helix DNA-binding domain"/>
    <property type="match status" value="1"/>
</dbReference>
<sequence>MEEKMMEEKLINVLTNLQCELVAERSLVNPKEITWTQYDILTALQIQSSLPSKLSASLGLSRSKLSKNLVNLRKMMYIKQYPDKIDHRELITSLTPKGEDLLNNIDAGHNYLAKIAQKVFSEEEQQQFIALSQKLVTTLRKERIKNE</sequence>